<comment type="caution">
    <text evidence="3">The sequence shown here is derived from an EMBL/GenBank/DDBJ whole genome shotgun (WGS) entry which is preliminary data.</text>
</comment>
<feature type="compositionally biased region" description="Basic and acidic residues" evidence="1">
    <location>
        <begin position="386"/>
        <end position="396"/>
    </location>
</feature>
<feature type="compositionally biased region" description="Low complexity" evidence="1">
    <location>
        <begin position="40"/>
        <end position="50"/>
    </location>
</feature>
<evidence type="ECO:0000313" key="4">
    <source>
        <dbReference type="Proteomes" id="UP001596119"/>
    </source>
</evidence>
<sequence length="519" mass="52770">MSPETDQPRQRTVAELLAENGGTAASGRRRRRREVDDGEPVGAPPAAEGPGVPGRHGGTQTWRPEPAPAVAPEPWRTAEAPDPASPWERGGRGGPRLERETEEEPGDERGTGFGPGPAAPSNAALGFGPPAPGRRGADDARPDGDRSGGPTGAAPTGFGPWAGAEATQVRPGQNGAGRSGAVPNGFGPNGAPQNGGGHNGFAPNGGPNGGPNGFAPNGAAPSSGASGRNGFGSGAGRNGVGPNAPGRNGTAPAPNGPAPFGRPQPGRPEAPGADAWAGPSTTGAPRPPGGQPPNGRPARPGEPGTEQLGRVRTPQDDPLTAPFGSVHAGGPPTRFGAPPARADEDDAGPPTQFGAPPIDDDEDEAGPPTQLGAPLLHDEDDLDERLDERHDDRYDDHDDGYDGGYGDDTYRAPAGLGRRAPERVEEEPEEDEGTPQGWAVVIGQWIAGALVGAAVWVGFRYLWFNLPVVALAAAVIITVGLVLGVRALLRNDDLRTTAFAVGVGLLLTVSPAILVLLER</sequence>
<feature type="compositionally biased region" description="Low complexity" evidence="1">
    <location>
        <begin position="213"/>
        <end position="226"/>
    </location>
</feature>
<feature type="compositionally biased region" description="Low complexity" evidence="1">
    <location>
        <begin position="152"/>
        <end position="164"/>
    </location>
</feature>
<evidence type="ECO:0000256" key="2">
    <source>
        <dbReference type="SAM" id="Phobius"/>
    </source>
</evidence>
<feature type="compositionally biased region" description="Basic and acidic residues" evidence="1">
    <location>
        <begin position="89"/>
        <end position="99"/>
    </location>
</feature>
<feature type="compositionally biased region" description="Low complexity" evidence="1">
    <location>
        <begin position="241"/>
        <end position="253"/>
    </location>
</feature>
<evidence type="ECO:0000313" key="3">
    <source>
        <dbReference type="EMBL" id="MFC5952500.1"/>
    </source>
</evidence>
<dbReference type="RefSeq" id="WP_379571446.1">
    <property type="nucleotide sequence ID" value="NZ_JBHSQK010000108.1"/>
</dbReference>
<reference evidence="4" key="1">
    <citation type="journal article" date="2019" name="Int. J. Syst. Evol. Microbiol.">
        <title>The Global Catalogue of Microorganisms (GCM) 10K type strain sequencing project: providing services to taxonomists for standard genome sequencing and annotation.</title>
        <authorList>
            <consortium name="The Broad Institute Genomics Platform"/>
            <consortium name="The Broad Institute Genome Sequencing Center for Infectious Disease"/>
            <person name="Wu L."/>
            <person name="Ma J."/>
        </authorList>
    </citation>
    <scope>NUCLEOTIDE SEQUENCE [LARGE SCALE GENOMIC DNA]</scope>
    <source>
        <strain evidence="4">CGMCC 4.7397</strain>
    </source>
</reference>
<feature type="transmembrane region" description="Helical" evidence="2">
    <location>
        <begin position="466"/>
        <end position="485"/>
    </location>
</feature>
<keyword evidence="2" id="KW-0472">Membrane</keyword>
<dbReference type="Proteomes" id="UP001596119">
    <property type="component" value="Unassembled WGS sequence"/>
</dbReference>
<name>A0ABW1IH80_9PSEU</name>
<evidence type="ECO:0000256" key="1">
    <source>
        <dbReference type="SAM" id="MobiDB-lite"/>
    </source>
</evidence>
<dbReference type="EMBL" id="JBHSQK010000108">
    <property type="protein sequence ID" value="MFC5952500.1"/>
    <property type="molecule type" value="Genomic_DNA"/>
</dbReference>
<accession>A0ABW1IH80</accession>
<feature type="compositionally biased region" description="Basic and acidic residues" evidence="1">
    <location>
        <begin position="135"/>
        <end position="146"/>
    </location>
</feature>
<feature type="compositionally biased region" description="Acidic residues" evidence="1">
    <location>
        <begin position="424"/>
        <end position="433"/>
    </location>
</feature>
<feature type="compositionally biased region" description="Pro residues" evidence="1">
    <location>
        <begin position="254"/>
        <end position="268"/>
    </location>
</feature>
<organism evidence="3 4">
    <name type="scientific">Pseudonocardia lutea</name>
    <dbReference type="NCBI Taxonomy" id="2172015"/>
    <lineage>
        <taxon>Bacteria</taxon>
        <taxon>Bacillati</taxon>
        <taxon>Actinomycetota</taxon>
        <taxon>Actinomycetes</taxon>
        <taxon>Pseudonocardiales</taxon>
        <taxon>Pseudonocardiaceae</taxon>
        <taxon>Pseudonocardia</taxon>
    </lineage>
</organism>
<feature type="compositionally biased region" description="Gly residues" evidence="1">
    <location>
        <begin position="227"/>
        <end position="239"/>
    </location>
</feature>
<feature type="compositionally biased region" description="Pro residues" evidence="1">
    <location>
        <begin position="285"/>
        <end position="295"/>
    </location>
</feature>
<keyword evidence="4" id="KW-1185">Reference proteome</keyword>
<feature type="transmembrane region" description="Helical" evidence="2">
    <location>
        <begin position="497"/>
        <end position="517"/>
    </location>
</feature>
<keyword evidence="2" id="KW-0812">Transmembrane</keyword>
<feature type="region of interest" description="Disordered" evidence="1">
    <location>
        <begin position="16"/>
        <end position="434"/>
    </location>
</feature>
<protein>
    <submittedName>
        <fullName evidence="3">Uncharacterized protein</fullName>
    </submittedName>
</protein>
<gene>
    <name evidence="3" type="ORF">ACFQH9_29980</name>
</gene>
<proteinExistence type="predicted"/>
<feature type="transmembrane region" description="Helical" evidence="2">
    <location>
        <begin position="438"/>
        <end position="459"/>
    </location>
</feature>
<keyword evidence="2" id="KW-1133">Transmembrane helix</keyword>